<keyword evidence="4" id="KW-1185">Reference proteome</keyword>
<evidence type="ECO:0000313" key="4">
    <source>
        <dbReference type="Proteomes" id="UP000198781"/>
    </source>
</evidence>
<feature type="domain" description="ABM" evidence="2">
    <location>
        <begin position="2"/>
        <end position="90"/>
    </location>
</feature>
<evidence type="ECO:0000256" key="1">
    <source>
        <dbReference type="SAM" id="MobiDB-lite"/>
    </source>
</evidence>
<dbReference type="InterPro" id="IPR007138">
    <property type="entry name" value="ABM_dom"/>
</dbReference>
<gene>
    <name evidence="3" type="ORF">SAMN05192589_11913</name>
</gene>
<keyword evidence="3" id="KW-0560">Oxidoreductase</keyword>
<evidence type="ECO:0000313" key="3">
    <source>
        <dbReference type="EMBL" id="SDE50132.1"/>
    </source>
</evidence>
<dbReference type="PANTHER" id="PTHR37811:SF2">
    <property type="entry name" value="ABM DOMAIN-CONTAINING PROTEIN"/>
    <property type="match status" value="1"/>
</dbReference>
<dbReference type="STRING" id="187868.SAMN05192589_11913"/>
<reference evidence="3 4" key="1">
    <citation type="submission" date="2016-10" db="EMBL/GenBank/DDBJ databases">
        <authorList>
            <person name="de Groot N.N."/>
        </authorList>
    </citation>
    <scope>NUCLEOTIDE SEQUENCE [LARGE SCALE GENOMIC DNA]</scope>
    <source>
        <strain evidence="3 4">DSM 16619</strain>
    </source>
</reference>
<accession>A0A1G7DF04</accession>
<evidence type="ECO:0000259" key="2">
    <source>
        <dbReference type="PROSITE" id="PS51725"/>
    </source>
</evidence>
<dbReference type="InterPro" id="IPR011008">
    <property type="entry name" value="Dimeric_a/b-barrel"/>
</dbReference>
<dbReference type="InterPro" id="IPR052936">
    <property type="entry name" value="Jasmonate_Hydroxylase-like"/>
</dbReference>
<feature type="compositionally biased region" description="Basic and acidic residues" evidence="1">
    <location>
        <begin position="102"/>
        <end position="113"/>
    </location>
</feature>
<dbReference type="PANTHER" id="PTHR37811">
    <property type="entry name" value="BLL5343 PROTEIN"/>
    <property type="match status" value="1"/>
</dbReference>
<organism evidence="3 4">
    <name type="scientific">Paracidovorax valerianellae</name>
    <dbReference type="NCBI Taxonomy" id="187868"/>
    <lineage>
        <taxon>Bacteria</taxon>
        <taxon>Pseudomonadati</taxon>
        <taxon>Pseudomonadota</taxon>
        <taxon>Betaproteobacteria</taxon>
        <taxon>Burkholderiales</taxon>
        <taxon>Comamonadaceae</taxon>
        <taxon>Paracidovorax</taxon>
    </lineage>
</organism>
<dbReference type="Pfam" id="PF03992">
    <property type="entry name" value="ABM"/>
    <property type="match status" value="1"/>
</dbReference>
<protein>
    <submittedName>
        <fullName evidence="3">Heme-degrading monooxygenase HmoA</fullName>
    </submittedName>
</protein>
<dbReference type="PROSITE" id="PS51725">
    <property type="entry name" value="ABM"/>
    <property type="match status" value="1"/>
</dbReference>
<feature type="region of interest" description="Disordered" evidence="1">
    <location>
        <begin position="102"/>
        <end position="126"/>
    </location>
</feature>
<sequence>MIAVIFEVVPSAEGRQPYLDTAAALRGELERMDGFVSIERFESLSQPGKLLSLSFWRDESAVAQWRQRETHRHAQAAGRAGMFADYRLRVAAVLRDYGLNEREQAPPDSRCVHDGTGASASAPDPA</sequence>
<dbReference type="AlphaFoldDB" id="A0A1G7DF04"/>
<dbReference type="GO" id="GO:0004497">
    <property type="term" value="F:monooxygenase activity"/>
    <property type="evidence" value="ECO:0007669"/>
    <property type="project" value="UniProtKB-KW"/>
</dbReference>
<dbReference type="OrthoDB" id="9797060at2"/>
<dbReference type="SUPFAM" id="SSF54909">
    <property type="entry name" value="Dimeric alpha+beta barrel"/>
    <property type="match status" value="1"/>
</dbReference>
<keyword evidence="3" id="KW-0503">Monooxygenase</keyword>
<dbReference type="EMBL" id="FMZC01000019">
    <property type="protein sequence ID" value="SDE50132.1"/>
    <property type="molecule type" value="Genomic_DNA"/>
</dbReference>
<dbReference type="Gene3D" id="3.30.70.100">
    <property type="match status" value="1"/>
</dbReference>
<dbReference type="Proteomes" id="UP000198781">
    <property type="component" value="Unassembled WGS sequence"/>
</dbReference>
<name>A0A1G7DF04_9BURK</name>
<proteinExistence type="predicted"/>
<dbReference type="RefSeq" id="WP_092745732.1">
    <property type="nucleotide sequence ID" value="NZ_FMZC01000019.1"/>
</dbReference>